<sequence>MKTLSAADIAQAKLDPASVFHGPEDVLQASLAPEDKKSILLRWEEDADALIRATDEGMEPSDNRRSPGELLAAIQAALETLEDGA</sequence>
<dbReference type="Proteomes" id="UP000095042">
    <property type="component" value="Unassembled WGS sequence"/>
</dbReference>
<organism evidence="1 2">
    <name type="scientific">Methyloceanibacter marginalis</name>
    <dbReference type="NCBI Taxonomy" id="1774971"/>
    <lineage>
        <taxon>Bacteria</taxon>
        <taxon>Pseudomonadati</taxon>
        <taxon>Pseudomonadota</taxon>
        <taxon>Alphaproteobacteria</taxon>
        <taxon>Hyphomicrobiales</taxon>
        <taxon>Hyphomicrobiaceae</taxon>
        <taxon>Methyloceanibacter</taxon>
    </lineage>
</organism>
<reference evidence="1 2" key="1">
    <citation type="journal article" date="2016" name="Environ. Microbiol.">
        <title>New Methyloceanibacter diversity from North Sea sediments includes methanotroph containing solely the soluble methane monooxygenase.</title>
        <authorList>
            <person name="Vekeman B."/>
            <person name="Kerckhof F.M."/>
            <person name="Cremers G."/>
            <person name="de Vos P."/>
            <person name="Vandamme P."/>
            <person name="Boon N."/>
            <person name="Op den Camp H.J."/>
            <person name="Heylen K."/>
        </authorList>
    </citation>
    <scope>NUCLEOTIDE SEQUENCE [LARGE SCALE GENOMIC DNA]</scope>
    <source>
        <strain evidence="1 2">R-67177</strain>
    </source>
</reference>
<keyword evidence="2" id="KW-1185">Reference proteome</keyword>
<dbReference type="OrthoDB" id="5405867at2"/>
<protein>
    <submittedName>
        <fullName evidence="1">Uncharacterized protein</fullName>
    </submittedName>
</protein>
<dbReference type="EMBL" id="LPWD01000320">
    <property type="protein sequence ID" value="ODS02413.1"/>
    <property type="molecule type" value="Genomic_DNA"/>
</dbReference>
<comment type="caution">
    <text evidence="1">The sequence shown here is derived from an EMBL/GenBank/DDBJ whole genome shotgun (WGS) entry which is preliminary data.</text>
</comment>
<gene>
    <name evidence="1" type="ORF">AUC71_15575</name>
</gene>
<dbReference type="AlphaFoldDB" id="A0A1E3W9C5"/>
<evidence type="ECO:0000313" key="1">
    <source>
        <dbReference type="EMBL" id="ODS02413.1"/>
    </source>
</evidence>
<accession>A0A1E3W9C5</accession>
<proteinExistence type="predicted"/>
<dbReference type="RefSeq" id="WP_069624405.1">
    <property type="nucleotide sequence ID" value="NZ_LPWD01000320.1"/>
</dbReference>
<evidence type="ECO:0000313" key="2">
    <source>
        <dbReference type="Proteomes" id="UP000095042"/>
    </source>
</evidence>
<name>A0A1E3W9C5_9HYPH</name>